<gene>
    <name evidence="6" type="ORF">CSSPTR1EN2_LOCUS20348</name>
</gene>
<feature type="domain" description="PPPDE" evidence="5">
    <location>
        <begin position="6"/>
        <end position="146"/>
    </location>
</feature>
<keyword evidence="7" id="KW-1185">Reference proteome</keyword>
<dbReference type="PROSITE" id="PS51858">
    <property type="entry name" value="PPPDE"/>
    <property type="match status" value="1"/>
</dbReference>
<evidence type="ECO:0000256" key="2">
    <source>
        <dbReference type="ARBA" id="ARBA00022670"/>
    </source>
</evidence>
<comment type="similarity">
    <text evidence="1">Belongs to the DeSI family.</text>
</comment>
<evidence type="ECO:0000313" key="7">
    <source>
        <dbReference type="Proteomes" id="UP001497512"/>
    </source>
</evidence>
<dbReference type="Pfam" id="PF05903">
    <property type="entry name" value="Peptidase_C97"/>
    <property type="match status" value="1"/>
</dbReference>
<evidence type="ECO:0000256" key="1">
    <source>
        <dbReference type="ARBA" id="ARBA00008140"/>
    </source>
</evidence>
<evidence type="ECO:0000256" key="3">
    <source>
        <dbReference type="ARBA" id="ARBA00022801"/>
    </source>
</evidence>
<keyword evidence="2" id="KW-0645">Protease</keyword>
<evidence type="ECO:0000256" key="4">
    <source>
        <dbReference type="SAM" id="MobiDB-lite"/>
    </source>
</evidence>
<feature type="region of interest" description="Disordered" evidence="4">
    <location>
        <begin position="159"/>
        <end position="180"/>
    </location>
</feature>
<proteinExistence type="inferred from homology"/>
<organism evidence="6 7">
    <name type="scientific">Sphagnum troendelagicum</name>
    <dbReference type="NCBI Taxonomy" id="128251"/>
    <lineage>
        <taxon>Eukaryota</taxon>
        <taxon>Viridiplantae</taxon>
        <taxon>Streptophyta</taxon>
        <taxon>Embryophyta</taxon>
        <taxon>Bryophyta</taxon>
        <taxon>Sphagnophytina</taxon>
        <taxon>Sphagnopsida</taxon>
        <taxon>Sphagnales</taxon>
        <taxon>Sphagnaceae</taxon>
        <taxon>Sphagnum</taxon>
    </lineage>
</organism>
<accession>A0ABP0UUU9</accession>
<feature type="region of interest" description="Disordered" evidence="4">
    <location>
        <begin position="192"/>
        <end position="221"/>
    </location>
</feature>
<dbReference type="PANTHER" id="PTHR12378">
    <property type="entry name" value="DESUMOYLATING ISOPEPTIDASE"/>
    <property type="match status" value="1"/>
</dbReference>
<name>A0ABP0UUU9_9BRYO</name>
<dbReference type="Gene3D" id="3.90.1720.30">
    <property type="entry name" value="PPPDE domains"/>
    <property type="match status" value="1"/>
</dbReference>
<dbReference type="InterPro" id="IPR042266">
    <property type="entry name" value="PPPDE_sf"/>
</dbReference>
<dbReference type="SMART" id="SM01179">
    <property type="entry name" value="DUF862"/>
    <property type="match status" value="1"/>
</dbReference>
<evidence type="ECO:0000259" key="5">
    <source>
        <dbReference type="PROSITE" id="PS51858"/>
    </source>
</evidence>
<dbReference type="InterPro" id="IPR008580">
    <property type="entry name" value="PPPDE_dom"/>
</dbReference>
<feature type="compositionally biased region" description="Polar residues" evidence="4">
    <location>
        <begin position="192"/>
        <end position="212"/>
    </location>
</feature>
<keyword evidence="3" id="KW-0378">Hydrolase</keyword>
<reference evidence="6" key="1">
    <citation type="submission" date="2024-02" db="EMBL/GenBank/DDBJ databases">
        <authorList>
            <consortium name="ELIXIR-Norway"/>
            <consortium name="Elixir Norway"/>
        </authorList>
    </citation>
    <scope>NUCLEOTIDE SEQUENCE</scope>
</reference>
<evidence type="ECO:0000313" key="6">
    <source>
        <dbReference type="EMBL" id="CAK9231169.1"/>
    </source>
</evidence>
<protein>
    <recommendedName>
        <fullName evidence="5">PPPDE domain-containing protein</fullName>
    </recommendedName>
</protein>
<dbReference type="Proteomes" id="UP001497512">
    <property type="component" value="Chromosome 7"/>
</dbReference>
<sequence length="269" mass="29698">MYQEGTKVELYIYDLSQGLARQLSVQFLGKALDGIWHTAVGVYGKEYYFGGGLQNNPIGQSSYGNPVQVMLLGHTQIPQDIFEEYLQEIQPRYTQETYSLMRHNCNNFSEEVSQFLLGTGIPEYILRLPEEVLSSPMGVMLMPMIENLDATLRQGQVPMPQQITSPQPMPNFSNIELPSSVNLPSITSKEAISNSNPEEKQQTGATSPSLQHSAKDPLGNARAQVQEEITREFAQIMASGSLKASEAAALAARRVLERHGMAASTVPSF</sequence>
<dbReference type="PANTHER" id="PTHR12378:SF7">
    <property type="entry name" value="DESUMOYLATING ISOPEPTIDASE 1"/>
    <property type="match status" value="1"/>
</dbReference>
<dbReference type="EMBL" id="OZ019899">
    <property type="protein sequence ID" value="CAK9231169.1"/>
    <property type="molecule type" value="Genomic_DNA"/>
</dbReference>